<comment type="subcellular location">
    <subcellularLocation>
        <location evidence="1">Membrane</location>
        <topology evidence="1">Multi-pass membrane protein</topology>
    </subcellularLocation>
</comment>
<keyword evidence="4 6" id="KW-1133">Transmembrane helix</keyword>
<feature type="transmembrane region" description="Helical" evidence="6">
    <location>
        <begin position="55"/>
        <end position="73"/>
    </location>
</feature>
<dbReference type="OrthoDB" id="30881at2759"/>
<dbReference type="GO" id="GO:0016020">
    <property type="term" value="C:membrane"/>
    <property type="evidence" value="ECO:0007669"/>
    <property type="project" value="UniProtKB-SubCell"/>
</dbReference>
<dbReference type="Proteomes" id="UP000789739">
    <property type="component" value="Unassembled WGS sequence"/>
</dbReference>
<dbReference type="EMBL" id="CAJVPI010000003">
    <property type="protein sequence ID" value="CAG8451422.1"/>
    <property type="molecule type" value="Genomic_DNA"/>
</dbReference>
<dbReference type="Pfam" id="PF01940">
    <property type="entry name" value="DUF92"/>
    <property type="match status" value="2"/>
</dbReference>
<dbReference type="PANTHER" id="PTHR13353:SF5">
    <property type="entry name" value="TRANSMEMBRANE PROTEIN 19"/>
    <property type="match status" value="1"/>
</dbReference>
<evidence type="ECO:0000313" key="8">
    <source>
        <dbReference type="Proteomes" id="UP000789739"/>
    </source>
</evidence>
<evidence type="ECO:0000256" key="2">
    <source>
        <dbReference type="ARBA" id="ARBA00009012"/>
    </source>
</evidence>
<evidence type="ECO:0000256" key="6">
    <source>
        <dbReference type="SAM" id="Phobius"/>
    </source>
</evidence>
<keyword evidence="5 6" id="KW-0472">Membrane</keyword>
<name>A0A9N8VJ09_9GLOM</name>
<feature type="transmembrane region" description="Helical" evidence="6">
    <location>
        <begin position="33"/>
        <end position="49"/>
    </location>
</feature>
<keyword evidence="3 6" id="KW-0812">Transmembrane</keyword>
<dbReference type="PANTHER" id="PTHR13353">
    <property type="entry name" value="TRANSMEMBRANE PROTEIN 19"/>
    <property type="match status" value="1"/>
</dbReference>
<evidence type="ECO:0000313" key="7">
    <source>
        <dbReference type="EMBL" id="CAG8451422.1"/>
    </source>
</evidence>
<feature type="transmembrane region" description="Helical" evidence="6">
    <location>
        <begin position="6"/>
        <end position="24"/>
    </location>
</feature>
<reference evidence="7" key="1">
    <citation type="submission" date="2021-06" db="EMBL/GenBank/DDBJ databases">
        <authorList>
            <person name="Kallberg Y."/>
            <person name="Tangrot J."/>
            <person name="Rosling A."/>
        </authorList>
    </citation>
    <scope>NUCLEOTIDE SEQUENCE</scope>
    <source>
        <strain evidence="7">BR232B</strain>
    </source>
</reference>
<dbReference type="InterPro" id="IPR002794">
    <property type="entry name" value="DUF92_TMEM19"/>
</dbReference>
<accession>A0A9N8VJ09</accession>
<protein>
    <submittedName>
        <fullName evidence="7">407_t:CDS:1</fullName>
    </submittedName>
</protein>
<organism evidence="7 8">
    <name type="scientific">Paraglomus brasilianum</name>
    <dbReference type="NCBI Taxonomy" id="144538"/>
    <lineage>
        <taxon>Eukaryota</taxon>
        <taxon>Fungi</taxon>
        <taxon>Fungi incertae sedis</taxon>
        <taxon>Mucoromycota</taxon>
        <taxon>Glomeromycotina</taxon>
        <taxon>Glomeromycetes</taxon>
        <taxon>Paraglomerales</taxon>
        <taxon>Paraglomeraceae</taxon>
        <taxon>Paraglomus</taxon>
    </lineage>
</organism>
<keyword evidence="8" id="KW-1185">Reference proteome</keyword>
<dbReference type="AlphaFoldDB" id="A0A9N8VJ09"/>
<proteinExistence type="inferred from homology"/>
<comment type="caution">
    <text evidence="7">The sequence shown here is derived from an EMBL/GenBank/DDBJ whole genome shotgun (WGS) entry which is preliminary data.</text>
</comment>
<feature type="transmembrane region" description="Helical" evidence="6">
    <location>
        <begin position="155"/>
        <end position="176"/>
    </location>
</feature>
<gene>
    <name evidence="7" type="ORF">PBRASI_LOCUS54</name>
</gene>
<feature type="transmembrane region" description="Helical" evidence="6">
    <location>
        <begin position="183"/>
        <end position="204"/>
    </location>
</feature>
<comment type="similarity">
    <text evidence="2">Belongs to the TMEM19 family.</text>
</comment>
<evidence type="ECO:0000256" key="5">
    <source>
        <dbReference type="ARBA" id="ARBA00023136"/>
    </source>
</evidence>
<evidence type="ECO:0000256" key="4">
    <source>
        <dbReference type="ARBA" id="ARBA00022989"/>
    </source>
</evidence>
<sequence>MSSFPPLYVVWSYIVTVGLPLYLARRGYKKKSLSFSGALAAFFVGMGTLANEWRLFAVILLTFYYTGSFFTKFKAAKKKELDEEYTEGGQRTAIQVFCNGFWGMVLAIAHRSYFGDIDCLWEEPKSRLIVVAYVGGQVNSAYSVPPGTNGGVSPLGLLASIAGGTLIGICSVLCLYPSCDRVIFELVPLGAFAGLFGSLVDSFLGATVQQTLYSKDKKMIASHDREGVVVVSGINLLDNNQVTVNISLLKKRPTQLIAVR</sequence>
<evidence type="ECO:0000256" key="1">
    <source>
        <dbReference type="ARBA" id="ARBA00004141"/>
    </source>
</evidence>
<evidence type="ECO:0000256" key="3">
    <source>
        <dbReference type="ARBA" id="ARBA00022692"/>
    </source>
</evidence>